<dbReference type="PANTHER" id="PTHR10655:SF63">
    <property type="entry name" value="PHOSPHOLIPASE_CARBOXYLESTERASE_THIOESTERASE DOMAIN-CONTAINING PROTEIN"/>
    <property type="match status" value="1"/>
</dbReference>
<protein>
    <recommendedName>
        <fullName evidence="2">Phospholipase/carboxylesterase/thioesterase domain-containing protein</fullName>
    </recommendedName>
</protein>
<evidence type="ECO:0000313" key="3">
    <source>
        <dbReference type="EMBL" id="EPS36242.1"/>
    </source>
</evidence>
<dbReference type="Pfam" id="PF02230">
    <property type="entry name" value="Abhydrolase_2"/>
    <property type="match status" value="1"/>
</dbReference>
<sequence length="262" mass="29028">MSSSGFTDPHVIEPTSHHTHTIIFLHGRGSSGEELAESLSETKLSTDGEITLFSRFPSIRWVFPCAKPNYSTVFKEEMTEWFDIYSLTFPSEKEDLQISGLRSSVLHLRQVIGQELGRLDGDVGKVILSGISQGEATALVLFLLQEHKFGGFMGFSGWLPLSRHIEGPSSIPSSIIASLGLQSEGIDINPSVPNIPVFLGHGRYDAYVDISLGHQVRDMLSKIGYSVSWKEYEGADEEGHWLKEPEEFGDIVEFIESIIGKN</sequence>
<organism evidence="3 4">
    <name type="scientific">Dactylellina haptotyla (strain CBS 200.50)</name>
    <name type="common">Nematode-trapping fungus</name>
    <name type="synonym">Monacrosporium haptotylum</name>
    <dbReference type="NCBI Taxonomy" id="1284197"/>
    <lineage>
        <taxon>Eukaryota</taxon>
        <taxon>Fungi</taxon>
        <taxon>Dikarya</taxon>
        <taxon>Ascomycota</taxon>
        <taxon>Pezizomycotina</taxon>
        <taxon>Orbiliomycetes</taxon>
        <taxon>Orbiliales</taxon>
        <taxon>Orbiliaceae</taxon>
        <taxon>Dactylellina</taxon>
    </lineage>
</organism>
<dbReference type="InterPro" id="IPR050565">
    <property type="entry name" value="LYPA1-2/EST-like"/>
</dbReference>
<dbReference type="GO" id="GO:0052689">
    <property type="term" value="F:carboxylic ester hydrolase activity"/>
    <property type="evidence" value="ECO:0007669"/>
    <property type="project" value="TreeGrafter"/>
</dbReference>
<gene>
    <name evidence="3" type="ORF">H072_10309</name>
</gene>
<dbReference type="Gene3D" id="3.40.50.1820">
    <property type="entry name" value="alpha/beta hydrolase"/>
    <property type="match status" value="1"/>
</dbReference>
<feature type="domain" description="Phospholipase/carboxylesterase/thioesterase" evidence="2">
    <location>
        <begin position="8"/>
        <end position="257"/>
    </location>
</feature>
<dbReference type="HOGENOM" id="CLU_049413_2_2_1"/>
<accession>S8BLV2</accession>
<dbReference type="OrthoDB" id="2418081at2759"/>
<dbReference type="GO" id="GO:0005737">
    <property type="term" value="C:cytoplasm"/>
    <property type="evidence" value="ECO:0007669"/>
    <property type="project" value="TreeGrafter"/>
</dbReference>
<dbReference type="STRING" id="1284197.S8BLV2"/>
<dbReference type="GO" id="GO:0008474">
    <property type="term" value="F:palmitoyl-(protein) hydrolase activity"/>
    <property type="evidence" value="ECO:0007669"/>
    <property type="project" value="TreeGrafter"/>
</dbReference>
<comment type="caution">
    <text evidence="3">The sequence shown here is derived from an EMBL/GenBank/DDBJ whole genome shotgun (WGS) entry which is preliminary data.</text>
</comment>
<reference evidence="4" key="2">
    <citation type="submission" date="2013-04" db="EMBL/GenBank/DDBJ databases">
        <title>Genomic mechanisms accounting for the adaptation to parasitism in nematode-trapping fungi.</title>
        <authorList>
            <person name="Ahren D.G."/>
        </authorList>
    </citation>
    <scope>NUCLEOTIDE SEQUENCE [LARGE SCALE GENOMIC DNA]</scope>
    <source>
        <strain evidence="4">CBS 200.50</strain>
    </source>
</reference>
<dbReference type="InterPro" id="IPR003140">
    <property type="entry name" value="PLipase/COase/thioEstase"/>
</dbReference>
<evidence type="ECO:0000259" key="2">
    <source>
        <dbReference type="Pfam" id="PF02230"/>
    </source>
</evidence>
<comment type="similarity">
    <text evidence="1">Belongs to the AB hydrolase superfamily. AB hydrolase 2 family.</text>
</comment>
<reference evidence="3 4" key="1">
    <citation type="journal article" date="2013" name="PLoS Genet.">
        <title>Genomic mechanisms accounting for the adaptation to parasitism in nematode-trapping fungi.</title>
        <authorList>
            <person name="Meerupati T."/>
            <person name="Andersson K.M."/>
            <person name="Friman E."/>
            <person name="Kumar D."/>
            <person name="Tunlid A."/>
            <person name="Ahren D."/>
        </authorList>
    </citation>
    <scope>NUCLEOTIDE SEQUENCE [LARGE SCALE GENOMIC DNA]</scope>
    <source>
        <strain evidence="3 4">CBS 200.50</strain>
    </source>
</reference>
<dbReference type="PANTHER" id="PTHR10655">
    <property type="entry name" value="LYSOPHOSPHOLIPASE-RELATED"/>
    <property type="match status" value="1"/>
</dbReference>
<dbReference type="Proteomes" id="UP000015100">
    <property type="component" value="Unassembled WGS sequence"/>
</dbReference>
<dbReference type="eggNOG" id="KOG2112">
    <property type="taxonomic scope" value="Eukaryota"/>
</dbReference>
<evidence type="ECO:0000256" key="1">
    <source>
        <dbReference type="ARBA" id="ARBA00006499"/>
    </source>
</evidence>
<dbReference type="InterPro" id="IPR029058">
    <property type="entry name" value="AB_hydrolase_fold"/>
</dbReference>
<name>S8BLV2_DACHA</name>
<evidence type="ECO:0000313" key="4">
    <source>
        <dbReference type="Proteomes" id="UP000015100"/>
    </source>
</evidence>
<keyword evidence="4" id="KW-1185">Reference proteome</keyword>
<proteinExistence type="inferred from homology"/>
<dbReference type="OMA" id="HGTDDAY"/>
<dbReference type="EMBL" id="AQGS01000958">
    <property type="protein sequence ID" value="EPS36242.1"/>
    <property type="molecule type" value="Genomic_DNA"/>
</dbReference>
<dbReference type="AlphaFoldDB" id="S8BLV2"/>
<dbReference type="SUPFAM" id="SSF53474">
    <property type="entry name" value="alpha/beta-Hydrolases"/>
    <property type="match status" value="1"/>
</dbReference>